<keyword evidence="8 9" id="KW-0472">Membrane</keyword>
<dbReference type="Gene3D" id="3.40.50.300">
    <property type="entry name" value="P-loop containing nucleotide triphosphate hydrolases"/>
    <property type="match status" value="1"/>
</dbReference>
<dbReference type="InterPro" id="IPR013842">
    <property type="entry name" value="LepA_CTD"/>
</dbReference>
<evidence type="ECO:0000259" key="11">
    <source>
        <dbReference type="PROSITE" id="PS51722"/>
    </source>
</evidence>
<feature type="region of interest" description="Disordered" evidence="10">
    <location>
        <begin position="829"/>
        <end position="888"/>
    </location>
</feature>
<dbReference type="Gene3D" id="1.20.58.80">
    <property type="entry name" value="Phosphotransferase system, lactose/cellobiose-type IIA subunit"/>
    <property type="match status" value="1"/>
</dbReference>
<dbReference type="NCBIfam" id="TIGR00231">
    <property type="entry name" value="small_GTP"/>
    <property type="match status" value="1"/>
</dbReference>
<feature type="region of interest" description="Disordered" evidence="10">
    <location>
        <begin position="511"/>
        <end position="652"/>
    </location>
</feature>
<dbReference type="HOGENOM" id="CLU_001575_1_0_1"/>
<evidence type="ECO:0000256" key="4">
    <source>
        <dbReference type="ARBA" id="ARBA00022801"/>
    </source>
</evidence>
<feature type="compositionally biased region" description="Pro residues" evidence="10">
    <location>
        <begin position="124"/>
        <end position="133"/>
    </location>
</feature>
<comment type="similarity">
    <text evidence="1">Belongs to the TRAFAC class translation factor GTPase superfamily. Classic translation factor GTPase family. LepA subfamily.</text>
</comment>
<feature type="compositionally biased region" description="Polar residues" evidence="10">
    <location>
        <begin position="355"/>
        <end position="371"/>
    </location>
</feature>
<dbReference type="FunFam" id="3.30.70.240:FF:000007">
    <property type="entry name" value="Translation factor GUF1, mitochondrial"/>
    <property type="match status" value="1"/>
</dbReference>
<comment type="subcellular location">
    <subcellularLocation>
        <location evidence="9">Mitochondrion inner membrane</location>
        <topology evidence="9">Peripheral membrane protein</topology>
        <orientation evidence="9">Matrix side</orientation>
    </subcellularLocation>
</comment>
<keyword evidence="13" id="KW-1185">Reference proteome</keyword>
<keyword evidence="3 9" id="KW-0999">Mitochondrion inner membrane</keyword>
<feature type="binding site" evidence="9">
    <location>
        <begin position="1488"/>
        <end position="1495"/>
    </location>
    <ligand>
        <name>GTP</name>
        <dbReference type="ChEBI" id="CHEBI:37565"/>
    </ligand>
</feature>
<feature type="region of interest" description="Disordered" evidence="10">
    <location>
        <begin position="1228"/>
        <end position="1274"/>
    </location>
</feature>
<dbReference type="InterPro" id="IPR027417">
    <property type="entry name" value="P-loop_NTPase"/>
</dbReference>
<dbReference type="KEGG" id="cfj:CFIO01_11392"/>
<feature type="compositionally biased region" description="Basic and acidic residues" evidence="10">
    <location>
        <begin position="343"/>
        <end position="352"/>
    </location>
</feature>
<evidence type="ECO:0000313" key="13">
    <source>
        <dbReference type="Proteomes" id="UP000020467"/>
    </source>
</evidence>
<dbReference type="InterPro" id="IPR006297">
    <property type="entry name" value="EF-4"/>
</dbReference>
<dbReference type="InterPro" id="IPR036181">
    <property type="entry name" value="MIT_dom_sf"/>
</dbReference>
<dbReference type="OrthoDB" id="1074at2759"/>
<dbReference type="InterPro" id="IPR005225">
    <property type="entry name" value="Small_GTP-bd"/>
</dbReference>
<feature type="compositionally biased region" description="Low complexity" evidence="10">
    <location>
        <begin position="110"/>
        <end position="123"/>
    </location>
</feature>
<feature type="compositionally biased region" description="Polar residues" evidence="10">
    <location>
        <begin position="1"/>
        <end position="25"/>
    </location>
</feature>
<feature type="compositionally biased region" description="Low complexity" evidence="10">
    <location>
        <begin position="604"/>
        <end position="614"/>
    </location>
</feature>
<keyword evidence="6 9" id="KW-0496">Mitochondrion</keyword>
<feature type="region of interest" description="Disordered" evidence="10">
    <location>
        <begin position="717"/>
        <end position="769"/>
    </location>
</feature>
<dbReference type="GO" id="GO:0006412">
    <property type="term" value="P:translation"/>
    <property type="evidence" value="ECO:0007669"/>
    <property type="project" value="UniProtKB-KW"/>
</dbReference>
<dbReference type="GO" id="GO:0097177">
    <property type="term" value="F:mitochondrial ribosome binding"/>
    <property type="evidence" value="ECO:0007669"/>
    <property type="project" value="TreeGrafter"/>
</dbReference>
<dbReference type="STRING" id="1445577.A0A010R6H8"/>
<feature type="binding site" evidence="9">
    <location>
        <begin position="1553"/>
        <end position="1557"/>
    </location>
    <ligand>
        <name>GTP</name>
        <dbReference type="ChEBI" id="CHEBI:37565"/>
    </ligand>
</feature>
<evidence type="ECO:0000256" key="3">
    <source>
        <dbReference type="ARBA" id="ARBA00022792"/>
    </source>
</evidence>
<feature type="compositionally biased region" description="Polar residues" evidence="10">
    <location>
        <begin position="511"/>
        <end position="522"/>
    </location>
</feature>
<dbReference type="Gene3D" id="3.30.70.240">
    <property type="match status" value="1"/>
</dbReference>
<dbReference type="Proteomes" id="UP000020467">
    <property type="component" value="Unassembled WGS sequence"/>
</dbReference>
<evidence type="ECO:0000256" key="5">
    <source>
        <dbReference type="ARBA" id="ARBA00022917"/>
    </source>
</evidence>
<dbReference type="Pfam" id="PF00679">
    <property type="entry name" value="EFG_C"/>
    <property type="match status" value="1"/>
</dbReference>
<dbReference type="Pfam" id="PF06421">
    <property type="entry name" value="LepA_C"/>
    <property type="match status" value="1"/>
</dbReference>
<organism evidence="12 13">
    <name type="scientific">Colletotrichum fioriniae PJ7</name>
    <dbReference type="NCBI Taxonomy" id="1445577"/>
    <lineage>
        <taxon>Eukaryota</taxon>
        <taxon>Fungi</taxon>
        <taxon>Dikarya</taxon>
        <taxon>Ascomycota</taxon>
        <taxon>Pezizomycotina</taxon>
        <taxon>Sordariomycetes</taxon>
        <taxon>Hypocreomycetidae</taxon>
        <taxon>Glomerellales</taxon>
        <taxon>Glomerellaceae</taxon>
        <taxon>Colletotrichum</taxon>
        <taxon>Colletotrichum acutatum species complex</taxon>
    </lineage>
</organism>
<dbReference type="PROSITE" id="PS51722">
    <property type="entry name" value="G_TR_2"/>
    <property type="match status" value="1"/>
</dbReference>
<name>A0A010R6H8_9PEZI</name>
<dbReference type="FunFam" id="3.40.50.300:FF:000078">
    <property type="entry name" value="Elongation factor 4"/>
    <property type="match status" value="1"/>
</dbReference>
<dbReference type="InterPro" id="IPR007330">
    <property type="entry name" value="MIT_dom"/>
</dbReference>
<feature type="compositionally biased region" description="Polar residues" evidence="10">
    <location>
        <begin position="962"/>
        <end position="988"/>
    </location>
</feature>
<dbReference type="EMBL" id="JARH01001071">
    <property type="protein sequence ID" value="EXF73304.1"/>
    <property type="molecule type" value="Genomic_DNA"/>
</dbReference>
<feature type="compositionally biased region" description="Low complexity" evidence="10">
    <location>
        <begin position="634"/>
        <end position="650"/>
    </location>
</feature>
<feature type="region of interest" description="Disordered" evidence="10">
    <location>
        <begin position="681"/>
        <end position="705"/>
    </location>
</feature>
<comment type="function">
    <text evidence="9">Promotes mitochondrial protein synthesis. May act as a fidelity factor of the translation reaction, by catalyzing a one-codon backward translocation of tRNAs on improperly translocated ribosomes. Binds to mitochondrial ribosomes in a GTP-dependent manner.</text>
</comment>
<dbReference type="CDD" id="cd03699">
    <property type="entry name" value="EF4_II"/>
    <property type="match status" value="1"/>
</dbReference>
<feature type="compositionally biased region" description="Basic and acidic residues" evidence="10">
    <location>
        <begin position="717"/>
        <end position="738"/>
    </location>
</feature>
<dbReference type="InterPro" id="IPR035647">
    <property type="entry name" value="EFG_III/V"/>
</dbReference>
<evidence type="ECO:0000256" key="9">
    <source>
        <dbReference type="HAMAP-Rule" id="MF_03137"/>
    </source>
</evidence>
<feature type="domain" description="Tr-type G" evidence="11">
    <location>
        <begin position="1479"/>
        <end position="1660"/>
    </location>
</feature>
<keyword evidence="2 9" id="KW-0547">Nucleotide-binding</keyword>
<feature type="compositionally biased region" description="Low complexity" evidence="10">
    <location>
        <begin position="160"/>
        <end position="180"/>
    </location>
</feature>
<dbReference type="GO" id="GO:0005759">
    <property type="term" value="C:mitochondrial matrix"/>
    <property type="evidence" value="ECO:0007669"/>
    <property type="project" value="UniProtKB-UniRule"/>
</dbReference>
<evidence type="ECO:0000256" key="7">
    <source>
        <dbReference type="ARBA" id="ARBA00023134"/>
    </source>
</evidence>
<dbReference type="InterPro" id="IPR031157">
    <property type="entry name" value="G_TR_CS"/>
</dbReference>
<feature type="compositionally biased region" description="Low complexity" evidence="10">
    <location>
        <begin position="251"/>
        <end position="263"/>
    </location>
</feature>
<dbReference type="Gene3D" id="2.40.30.10">
    <property type="entry name" value="Translation factors"/>
    <property type="match status" value="1"/>
</dbReference>
<comment type="catalytic activity">
    <reaction evidence="9">
        <text>GTP + H2O = GDP + phosphate + H(+)</text>
        <dbReference type="Rhea" id="RHEA:19669"/>
        <dbReference type="ChEBI" id="CHEBI:15377"/>
        <dbReference type="ChEBI" id="CHEBI:15378"/>
        <dbReference type="ChEBI" id="CHEBI:37565"/>
        <dbReference type="ChEBI" id="CHEBI:43474"/>
        <dbReference type="ChEBI" id="CHEBI:58189"/>
        <dbReference type="EC" id="3.6.5.n1"/>
    </reaction>
</comment>
<proteinExistence type="inferred from homology"/>
<comment type="similarity">
    <text evidence="9">Belongs to the GTP-binding elongation factor family. LepA subfamily.</text>
</comment>
<protein>
    <submittedName>
        <fullName evidence="12">MIT domain-containing protein</fullName>
    </submittedName>
</protein>
<feature type="binding site" evidence="9">
    <location>
        <begin position="1607"/>
        <end position="1610"/>
    </location>
    <ligand>
        <name>GTP</name>
        <dbReference type="ChEBI" id="CHEBI:37565"/>
    </ligand>
</feature>
<dbReference type="CDD" id="cd02656">
    <property type="entry name" value="MIT"/>
    <property type="match status" value="1"/>
</dbReference>
<dbReference type="SUPFAM" id="SSF54980">
    <property type="entry name" value="EF-G C-terminal domain-like"/>
    <property type="match status" value="2"/>
</dbReference>
<feature type="compositionally biased region" description="Polar residues" evidence="10">
    <location>
        <begin position="94"/>
        <end position="109"/>
    </location>
</feature>
<dbReference type="Gene3D" id="3.30.70.870">
    <property type="entry name" value="Elongation Factor G (Translational Gtpase), domain 3"/>
    <property type="match status" value="1"/>
</dbReference>
<comment type="caution">
    <text evidence="12">The sequence shown here is derived from an EMBL/GenBank/DDBJ whole genome shotgun (WGS) entry which is preliminary data.</text>
</comment>
<dbReference type="GO" id="GO:0005743">
    <property type="term" value="C:mitochondrial inner membrane"/>
    <property type="evidence" value="ECO:0007669"/>
    <property type="project" value="UniProtKB-SubCell"/>
</dbReference>
<feature type="compositionally biased region" description="Polar residues" evidence="10">
    <location>
        <begin position="264"/>
        <end position="286"/>
    </location>
</feature>
<evidence type="ECO:0000256" key="1">
    <source>
        <dbReference type="ARBA" id="ARBA00005454"/>
    </source>
</evidence>
<evidence type="ECO:0000256" key="10">
    <source>
        <dbReference type="SAM" id="MobiDB-lite"/>
    </source>
</evidence>
<feature type="compositionally biased region" description="Low complexity" evidence="10">
    <location>
        <begin position="187"/>
        <end position="196"/>
    </location>
</feature>
<dbReference type="InterPro" id="IPR035654">
    <property type="entry name" value="LepA_IV"/>
</dbReference>
<dbReference type="FunFam" id="3.30.70.2570:FF:000001">
    <property type="entry name" value="Translation factor GUF1, mitochondrial"/>
    <property type="match status" value="1"/>
</dbReference>
<dbReference type="FunFam" id="3.30.70.870:FF:000004">
    <property type="entry name" value="Translation factor GUF1, mitochondrial"/>
    <property type="match status" value="1"/>
</dbReference>
<feature type="compositionally biased region" description="Acidic residues" evidence="10">
    <location>
        <begin position="746"/>
        <end position="767"/>
    </location>
</feature>
<dbReference type="CDD" id="cd01890">
    <property type="entry name" value="LepA"/>
    <property type="match status" value="1"/>
</dbReference>
<dbReference type="HAMAP" id="MF_00071">
    <property type="entry name" value="LepA"/>
    <property type="match status" value="1"/>
</dbReference>
<dbReference type="CDD" id="cd03709">
    <property type="entry name" value="lepA_C"/>
    <property type="match status" value="1"/>
</dbReference>
<accession>A0A010R6H8</accession>
<keyword evidence="5 9" id="KW-0648">Protein biosynthesis</keyword>
<dbReference type="eggNOG" id="KOG0462">
    <property type="taxonomic scope" value="Eukaryota"/>
</dbReference>
<dbReference type="PRINTS" id="PR00315">
    <property type="entry name" value="ELONGATNFCT"/>
</dbReference>
<keyword evidence="7 9" id="KW-0342">GTP-binding</keyword>
<dbReference type="PANTHER" id="PTHR43512:SF7">
    <property type="entry name" value="TRANSLATION FACTOR GUF1, MITOCHONDRIAL"/>
    <property type="match status" value="1"/>
</dbReference>
<dbReference type="PROSITE" id="PS00301">
    <property type="entry name" value="G_TR_1"/>
    <property type="match status" value="1"/>
</dbReference>
<dbReference type="Pfam" id="PF04212">
    <property type="entry name" value="MIT"/>
    <property type="match status" value="1"/>
</dbReference>
<feature type="compositionally biased region" description="Polar residues" evidence="10">
    <location>
        <begin position="691"/>
        <end position="701"/>
    </location>
</feature>
<dbReference type="GO" id="GO:0005525">
    <property type="term" value="F:GTP binding"/>
    <property type="evidence" value="ECO:0007669"/>
    <property type="project" value="UniProtKB-UniRule"/>
</dbReference>
<dbReference type="InterPro" id="IPR000640">
    <property type="entry name" value="EFG_V-like"/>
</dbReference>
<dbReference type="SUPFAM" id="SSF116846">
    <property type="entry name" value="MIT domain"/>
    <property type="match status" value="1"/>
</dbReference>
<sequence length="2078" mass="227909">MPSPKTISSGTFSNPGLSQSHSTSLYHREQTLQIHQIHPLGSPQHQQDHHRQQQPQSYQKQHRLSRSFPSSPSSNHLAAPRYPIGTGSDRPQAPVSSSLGSRLDTSTTFSRKTPSPLPRTSSLLPPPQQPPTHFPTKKPDVVIVEDPNSNSPLYHEVSSHLRPSTTHSRSSSAGLSSDGARNLNRWSASTTSSRASAQDHRAVSSHARRVSVDASALPATDSILAPIQPSQRLARHRRRSNSSDGSLGPHSGSKLRASSSSGLTQSEGHFTLFTSQNHNSSTTNKLATPGNGLRAPTGASRSLETELVTDQSQPWDAFSGPGRRGSIEQRRQQPSRVAMPSERNGEASETKGHSRSWSQAAKGSTDTTGSSRGKERGNRPPSQKAMLSRALQKANTAVQLDNAQNFEGARHSYAEACELLHQVLARTSTEEDRRKLEAITKRRTYTSRIEELDQMVPVRQVTEGKALPARPESLGLRLNPTLQFDDDDEDLEDTDGLETATLTRILREGNQQAASYSGSGLTISRMHGLGDRQRSASARLPEQYPLQSSFSRSPLRDRASDDQLIFQIPTDDAYMPPPLSPRRLSSPKPDGQGSPDGPIRSDFSLSTRRTSQSSRHVRDSSRESNSWLDPIDESGGSTASSVHSRSSSAVIRRKHIRAPSGATEAEFDAALDAAVEAAYDDGYEPTGFSDPETQGSETQGSDDPIVAKALRKVELAKERVRQTEREAIEQANERERLARSQMNQQSDEDVVREDFFDDGSSDEEERILDEITRDYSVDDFAFNLASHQAAARTSGSSDLAQSSWQVSVPPTDAAVGDVFSSVIEPIATNNFPSVEGPAAPPPAQALPELPGKKPLPGATPSLGPGQSVRSRRMSGQNPKQLKIETTKLAKYSDAGRRYSVAQASSGIQGVDFEHPDINGPNDADADGSMARPYSPPEGISPTQPVPPTPPLGHSRSRDSEDFTGSHSGSPSFRPTLRKNFSSSSLRSMKNRNMSLSNLDDASDMSPGTPLSTAFGINGRHPAMPTLPTPLAAAFKEKFTPSSAGGLYLFDDSLHSPQSPGSPNALQADAPIPLEPCPTDYMLRPFWLMRCLYQTLAHPRGGYLSNKLFVPRDVWKVKGVKIRNVEDKVATCDYLTAALLKLARVDTCDADAVLEEMQALEGILEQVQVGLTRKLGTDVGVQNSSMLFRDASNSAELEAAISVPRSASVSGKSSSFSWRRLRSKNSAAGLNNSFNAKGNGVESGKESPGLETLPMTEHPTSRPSRRDPSNAQFSGPNANYMGSLARLFDAAQTIDQIARQVEDPGLRHADKTQVGLELCTRHAAEFFGFFICRFVLSDLSLLLDKFIKRGSEGSVPYLRTNYRRLLSDPRPWDIRTPSLDLLDAEEHTLMRGPLATSVRFTRDQLVGIPRQLPRIPSSRKPARISLQGNVPAQRSWQWETLRRSGINHERSFHCGTPTFAKPAAPSRSALEERILSIPIERYRNFCIVAHIDHGKSTLSDRLLEITGTISASDANKQILDKLDVERERGITVKAQTCTMIYNYKGDDYLLHLVDTPGHVDFRAEVTRSYASCGGALLLVDASQGIQAQTVSNFHLAFAQDLALIPVVNKIDMPSADVPRVLEQMHTSFELEPPTAVLVSAKTGKNVANILPAVVEKIPHPVGDVSKPLRILLVDSWYDNFRGVILLVRVFDGQVKAGDNLVSFATGHKYTVGEVGIQYPNAVPQTVLRAGQVGYIYFNPGMKRIQDAKLGDTFTTVGSEDIVQAYPGFEEPKPMVFVAAFPTDQGDYTRLADSISQLVLNDRSVTLQKDYSEALGAGWRLGFLGSLHCSVFQDRLKQEHGASIIITDPTVPTKVEWADGTETIYQNPADFPSQEEHRMRGATVLEPFVTATMTLPEEYLGRVIELCESVRGEQKSFEFFHATQVILKYDIPAAQLVDDLFGKLKGATKGYATLDYEDSGWRASQLTKLQLLVNKQPVDAICRVIHTSQAERLGRQWVTKFKNHVDRQMFEVVIQAVAGRKIVARETIKPFRKDVLAKLHASDITRRKKLLEKQKAGRKRLRAVGNVVIDQSAFQSFLSR</sequence>
<dbReference type="PANTHER" id="PTHR43512">
    <property type="entry name" value="TRANSLATION FACTOR GUF1-RELATED"/>
    <property type="match status" value="1"/>
</dbReference>
<dbReference type="Pfam" id="PF00009">
    <property type="entry name" value="GTP_EFTU"/>
    <property type="match status" value="1"/>
</dbReference>
<evidence type="ECO:0000256" key="6">
    <source>
        <dbReference type="ARBA" id="ARBA00023128"/>
    </source>
</evidence>
<gene>
    <name evidence="12" type="ORF">CFIO01_11392</name>
</gene>
<feature type="region of interest" description="Disordered" evidence="10">
    <location>
        <begin position="906"/>
        <end position="988"/>
    </location>
</feature>
<dbReference type="GO" id="GO:0003924">
    <property type="term" value="F:GTPase activity"/>
    <property type="evidence" value="ECO:0007669"/>
    <property type="project" value="UniProtKB-UniRule"/>
</dbReference>
<evidence type="ECO:0000256" key="8">
    <source>
        <dbReference type="ARBA" id="ARBA00023136"/>
    </source>
</evidence>
<dbReference type="InterPro" id="IPR000795">
    <property type="entry name" value="T_Tr_GTP-bd_dom"/>
</dbReference>
<reference evidence="12 13" key="1">
    <citation type="submission" date="2014-02" db="EMBL/GenBank/DDBJ databases">
        <title>The genome sequence of Colletotrichum fioriniae PJ7.</title>
        <authorList>
            <person name="Baroncelli R."/>
            <person name="Thon M.R."/>
        </authorList>
    </citation>
    <scope>NUCLEOTIDE SEQUENCE [LARGE SCALE GENOMIC DNA]</scope>
    <source>
        <strain evidence="12 13">PJ7</strain>
    </source>
</reference>
<dbReference type="GO" id="GO:0045727">
    <property type="term" value="P:positive regulation of translation"/>
    <property type="evidence" value="ECO:0007669"/>
    <property type="project" value="UniProtKB-UniRule"/>
</dbReference>
<feature type="region of interest" description="Disordered" evidence="10">
    <location>
        <begin position="1"/>
        <end position="392"/>
    </location>
</feature>
<evidence type="ECO:0000313" key="12">
    <source>
        <dbReference type="EMBL" id="EXF73304.1"/>
    </source>
</evidence>
<dbReference type="FunFam" id="2.40.30.10:FF:000015">
    <property type="entry name" value="Translation factor GUF1, mitochondrial"/>
    <property type="match status" value="1"/>
</dbReference>
<feature type="compositionally biased region" description="Low complexity" evidence="10">
    <location>
        <begin position="845"/>
        <end position="856"/>
    </location>
</feature>
<dbReference type="InterPro" id="IPR038363">
    <property type="entry name" value="LepA_C_sf"/>
</dbReference>
<dbReference type="SUPFAM" id="SSF52540">
    <property type="entry name" value="P-loop containing nucleoside triphosphate hydrolases"/>
    <property type="match status" value="1"/>
</dbReference>
<keyword evidence="4 9" id="KW-0378">Hydrolase</keyword>
<evidence type="ECO:0000256" key="2">
    <source>
        <dbReference type="ARBA" id="ARBA00022741"/>
    </source>
</evidence>
<dbReference type="Gene3D" id="3.30.70.2570">
    <property type="entry name" value="Elongation factor 4, C-terminal domain"/>
    <property type="match status" value="1"/>
</dbReference>
<dbReference type="NCBIfam" id="TIGR01393">
    <property type="entry name" value="lepA"/>
    <property type="match status" value="1"/>
</dbReference>